<evidence type="ECO:0000313" key="3">
    <source>
        <dbReference type="Proteomes" id="UP000471026"/>
    </source>
</evidence>
<dbReference type="InterPro" id="IPR009057">
    <property type="entry name" value="Homeodomain-like_sf"/>
</dbReference>
<dbReference type="EMBL" id="WMHZ01000035">
    <property type="protein sequence ID" value="NDO79164.1"/>
    <property type="molecule type" value="Genomic_DNA"/>
</dbReference>
<evidence type="ECO:0000313" key="2">
    <source>
        <dbReference type="EMBL" id="NDO79164.1"/>
    </source>
</evidence>
<reference evidence="2 3" key="1">
    <citation type="submission" date="2019-11" db="EMBL/GenBank/DDBJ databases">
        <title>Draft genome sequence of Kocuria indica DP-K7, a methyl red degrading Actinobacterium.</title>
        <authorList>
            <person name="Kumaran S."/>
            <person name="Tischler D."/>
            <person name="Ngo A.C.R."/>
            <person name="Schultes F."/>
        </authorList>
    </citation>
    <scope>NUCLEOTIDE SEQUENCE [LARGE SCALE GENOMIC DNA]</scope>
    <source>
        <strain evidence="2 3">DP-K7</strain>
    </source>
</reference>
<protein>
    <submittedName>
        <fullName evidence="2">Uncharacterized protein</fullName>
    </submittedName>
</protein>
<dbReference type="SUPFAM" id="SSF46689">
    <property type="entry name" value="Homeodomain-like"/>
    <property type="match status" value="1"/>
</dbReference>
<dbReference type="Pfam" id="PF13565">
    <property type="entry name" value="HTH_32"/>
    <property type="match status" value="1"/>
</dbReference>
<evidence type="ECO:0000256" key="1">
    <source>
        <dbReference type="SAM" id="MobiDB-lite"/>
    </source>
</evidence>
<proteinExistence type="predicted"/>
<feature type="compositionally biased region" description="Low complexity" evidence="1">
    <location>
        <begin position="120"/>
        <end position="132"/>
    </location>
</feature>
<dbReference type="AlphaFoldDB" id="A0A6N9R1T0"/>
<sequence length="132" mass="15107">MTTWVARYRAEGAVGLKDRPSRPHTTPSQLDPQLIARIEDLRRERKWSARRIHHHLRTEGHQLRLRTVGRWLYRPGLKRPGFRSEVRAPRARSPRGQCKQPRPRPGSGTPVVRGAEPCFTSGPSPTSRSPPQ</sequence>
<comment type="caution">
    <text evidence="2">The sequence shown here is derived from an EMBL/GenBank/DDBJ whole genome shotgun (WGS) entry which is preliminary data.</text>
</comment>
<dbReference type="Proteomes" id="UP000471026">
    <property type="component" value="Unassembled WGS sequence"/>
</dbReference>
<organism evidence="2 3">
    <name type="scientific">Kocuria marina subsp. indica</name>
    <dbReference type="NCBI Taxonomy" id="1049583"/>
    <lineage>
        <taxon>Bacteria</taxon>
        <taxon>Bacillati</taxon>
        <taxon>Actinomycetota</taxon>
        <taxon>Actinomycetes</taxon>
        <taxon>Micrococcales</taxon>
        <taxon>Micrococcaceae</taxon>
        <taxon>Kocuria</taxon>
    </lineage>
</organism>
<accession>A0A6N9R1T0</accession>
<gene>
    <name evidence="2" type="ORF">GKZ75_13275</name>
</gene>
<feature type="region of interest" description="Disordered" evidence="1">
    <location>
        <begin position="77"/>
        <end position="132"/>
    </location>
</feature>
<name>A0A6N9R1T0_9MICC</name>